<organism evidence="2">
    <name type="scientific">Athelia psychrophila</name>
    <dbReference type="NCBI Taxonomy" id="1759441"/>
    <lineage>
        <taxon>Eukaryota</taxon>
        <taxon>Fungi</taxon>
        <taxon>Dikarya</taxon>
        <taxon>Basidiomycota</taxon>
        <taxon>Agaricomycotina</taxon>
        <taxon>Agaricomycetes</taxon>
        <taxon>Agaricomycetidae</taxon>
        <taxon>Atheliales</taxon>
        <taxon>Atheliaceae</taxon>
        <taxon>Athelia</taxon>
    </lineage>
</organism>
<dbReference type="Pfam" id="PF12937">
    <property type="entry name" value="F-box-like"/>
    <property type="match status" value="1"/>
</dbReference>
<evidence type="ECO:0000259" key="1">
    <source>
        <dbReference type="Pfam" id="PF12937"/>
    </source>
</evidence>
<dbReference type="OrthoDB" id="2884925at2759"/>
<dbReference type="AlphaFoldDB" id="A0A166FMH2"/>
<dbReference type="EMBL" id="KV417587">
    <property type="protein sequence ID" value="KZP16967.1"/>
    <property type="molecule type" value="Genomic_DNA"/>
</dbReference>
<reference evidence="2" key="1">
    <citation type="journal article" date="2016" name="Mol. Biol. Evol.">
        <title>Comparative Genomics of Early-Diverging Mushroom-Forming Fungi Provides Insights into the Origins of Lignocellulose Decay Capabilities.</title>
        <authorList>
            <person name="Nagy L.G."/>
            <person name="Riley R."/>
            <person name="Tritt A."/>
            <person name="Adam C."/>
            <person name="Daum C."/>
            <person name="Floudas D."/>
            <person name="Sun H."/>
            <person name="Yadav J.S."/>
            <person name="Pangilinan J."/>
            <person name="Larsson K.H."/>
            <person name="Matsuura K."/>
            <person name="Barry K."/>
            <person name="Labutti K."/>
            <person name="Kuo R."/>
            <person name="Ohm R.A."/>
            <person name="Bhattacharya S.S."/>
            <person name="Shirouzu T."/>
            <person name="Yoshinaga Y."/>
            <person name="Martin F.M."/>
            <person name="Grigoriev I.V."/>
            <person name="Hibbett D.S."/>
        </authorList>
    </citation>
    <scope>NUCLEOTIDE SEQUENCE [LARGE SCALE GENOMIC DNA]</scope>
    <source>
        <strain evidence="2">CBS 109695</strain>
    </source>
</reference>
<proteinExistence type="predicted"/>
<dbReference type="Gene3D" id="1.20.1280.50">
    <property type="match status" value="1"/>
</dbReference>
<evidence type="ECO:0000313" key="2">
    <source>
        <dbReference type="EMBL" id="KZP16967.1"/>
    </source>
</evidence>
<gene>
    <name evidence="2" type="ORF">FIBSPDRAFT_1047093</name>
</gene>
<protein>
    <recommendedName>
        <fullName evidence="1">F-box domain-containing protein</fullName>
    </recommendedName>
</protein>
<dbReference type="STRING" id="436010.A0A166FMH2"/>
<feature type="domain" description="F-box" evidence="1">
    <location>
        <begin position="59"/>
        <end position="109"/>
    </location>
</feature>
<sequence length="177" mass="20179">MRRNDNMHRRHRVASLSQRLEGIFAERRKLILQLKKLDVQARTVQLEHDTLWNLDAPTSNLPDEVLAMVFEAGMHFYKDSDFGALVSHVSRRWRIIALATARLWVNITFSRAEDRMGTIYMSLLEGASDAPLAALLSVPTAFEGGLLCYQQRPLKADYPDVSYRQILNRSALLIASP</sequence>
<accession>A0A166FMH2</accession>
<dbReference type="InterPro" id="IPR001810">
    <property type="entry name" value="F-box_dom"/>
</dbReference>
<name>A0A166FMH2_9AGAM</name>